<dbReference type="GO" id="GO:0003677">
    <property type="term" value="F:DNA binding"/>
    <property type="evidence" value="ECO:0007669"/>
    <property type="project" value="InterPro"/>
</dbReference>
<keyword evidence="6" id="KW-0239">DNA-directed DNA polymerase</keyword>
<dbReference type="Pfam" id="PF21694">
    <property type="entry name" value="DNA_pol3_delta_C"/>
    <property type="match status" value="1"/>
</dbReference>
<evidence type="ECO:0000256" key="1">
    <source>
        <dbReference type="ARBA" id="ARBA00012417"/>
    </source>
</evidence>
<evidence type="ECO:0000313" key="12">
    <source>
        <dbReference type="Proteomes" id="UP000008718"/>
    </source>
</evidence>
<evidence type="ECO:0000256" key="3">
    <source>
        <dbReference type="ARBA" id="ARBA00022679"/>
    </source>
</evidence>
<evidence type="ECO:0000313" key="11">
    <source>
        <dbReference type="EMBL" id="ADQ78885.1"/>
    </source>
</evidence>
<keyword evidence="12" id="KW-1185">Reference proteome</keyword>
<accession>E4T2E1</accession>
<feature type="domain" description="DNA polymerase III delta subunit-like C-terminal" evidence="10">
    <location>
        <begin position="215"/>
        <end position="316"/>
    </location>
</feature>
<dbReference type="InterPro" id="IPR008921">
    <property type="entry name" value="DNA_pol3_clamp-load_cplx_C"/>
</dbReference>
<dbReference type="SUPFAM" id="SSF48019">
    <property type="entry name" value="post-AAA+ oligomerization domain-like"/>
    <property type="match status" value="1"/>
</dbReference>
<evidence type="ECO:0000256" key="8">
    <source>
        <dbReference type="ARBA" id="ARBA00049244"/>
    </source>
</evidence>
<dbReference type="KEGG" id="ppn:Palpr_0729"/>
<dbReference type="InterPro" id="IPR010372">
    <property type="entry name" value="DNA_pol3_delta_N"/>
</dbReference>
<dbReference type="SUPFAM" id="SSF52540">
    <property type="entry name" value="P-loop containing nucleoside triphosphate hydrolases"/>
    <property type="match status" value="1"/>
</dbReference>
<dbReference type="STRING" id="694427.Palpr_0729"/>
<dbReference type="eggNOG" id="COG1466">
    <property type="taxonomic scope" value="Bacteria"/>
</dbReference>
<evidence type="ECO:0000256" key="2">
    <source>
        <dbReference type="ARBA" id="ARBA00017703"/>
    </source>
</evidence>
<gene>
    <name evidence="11" type="ordered locus">Palpr_0729</name>
</gene>
<evidence type="ECO:0000256" key="4">
    <source>
        <dbReference type="ARBA" id="ARBA00022695"/>
    </source>
</evidence>
<organism evidence="11 12">
    <name type="scientific">Paludibacter propionicigenes (strain DSM 17365 / JCM 13257 / WB4)</name>
    <dbReference type="NCBI Taxonomy" id="694427"/>
    <lineage>
        <taxon>Bacteria</taxon>
        <taxon>Pseudomonadati</taxon>
        <taxon>Bacteroidota</taxon>
        <taxon>Bacteroidia</taxon>
        <taxon>Bacteroidales</taxon>
        <taxon>Paludibacteraceae</taxon>
        <taxon>Paludibacter</taxon>
    </lineage>
</organism>
<dbReference type="EMBL" id="CP002345">
    <property type="protein sequence ID" value="ADQ78885.1"/>
    <property type="molecule type" value="Genomic_DNA"/>
</dbReference>
<dbReference type="Gene3D" id="3.40.50.300">
    <property type="entry name" value="P-loop containing nucleotide triphosphate hydrolases"/>
    <property type="match status" value="1"/>
</dbReference>
<dbReference type="GO" id="GO:0009360">
    <property type="term" value="C:DNA polymerase III complex"/>
    <property type="evidence" value="ECO:0007669"/>
    <property type="project" value="InterPro"/>
</dbReference>
<reference evidence="11 12" key="2">
    <citation type="journal article" date="2011" name="Stand. Genomic Sci.">
        <title>Complete genome sequence of Paludibacter propionicigenes type strain (WB4).</title>
        <authorList>
            <person name="Gronow S."/>
            <person name="Munk C."/>
            <person name="Lapidus A."/>
            <person name="Nolan M."/>
            <person name="Lucas S."/>
            <person name="Hammon N."/>
            <person name="Deshpande S."/>
            <person name="Cheng J.F."/>
            <person name="Tapia R."/>
            <person name="Han C."/>
            <person name="Goodwin L."/>
            <person name="Pitluck S."/>
            <person name="Liolios K."/>
            <person name="Ivanova N."/>
            <person name="Mavromatis K."/>
            <person name="Mikhailova N."/>
            <person name="Pati A."/>
            <person name="Chen A."/>
            <person name="Palaniappan K."/>
            <person name="Land M."/>
            <person name="Hauser L."/>
            <person name="Chang Y.J."/>
            <person name="Jeffries C.D."/>
            <person name="Brambilla E."/>
            <person name="Rohde M."/>
            <person name="Goker M."/>
            <person name="Detter J.C."/>
            <person name="Woyke T."/>
            <person name="Bristow J."/>
            <person name="Eisen J.A."/>
            <person name="Markowitz V."/>
            <person name="Hugenholtz P."/>
            <person name="Kyrpides N.C."/>
            <person name="Klenk H.P."/>
        </authorList>
    </citation>
    <scope>NUCLEOTIDE SEQUENCE [LARGE SCALE GENOMIC DNA]</scope>
    <source>
        <strain evidence="12">DSM 17365 / JCM 13257 / WB4</strain>
    </source>
</reference>
<evidence type="ECO:0000259" key="10">
    <source>
        <dbReference type="Pfam" id="PF21694"/>
    </source>
</evidence>
<dbReference type="Pfam" id="PF06144">
    <property type="entry name" value="DNA_pol3_delta"/>
    <property type="match status" value="1"/>
</dbReference>
<evidence type="ECO:0000256" key="7">
    <source>
        <dbReference type="ARBA" id="ARBA00034754"/>
    </source>
</evidence>
<dbReference type="GO" id="GO:0003887">
    <property type="term" value="F:DNA-directed DNA polymerase activity"/>
    <property type="evidence" value="ECO:0007669"/>
    <property type="project" value="UniProtKB-KW"/>
</dbReference>
<dbReference type="InterPro" id="IPR048466">
    <property type="entry name" value="DNA_pol3_delta-like_C"/>
</dbReference>
<feature type="domain" description="DNA polymerase III delta N-terminal" evidence="9">
    <location>
        <begin position="24"/>
        <end position="138"/>
    </location>
</feature>
<dbReference type="PANTHER" id="PTHR34388:SF1">
    <property type="entry name" value="DNA POLYMERASE III SUBUNIT DELTA"/>
    <property type="match status" value="1"/>
</dbReference>
<keyword evidence="5" id="KW-0235">DNA replication</keyword>
<name>E4T2E1_PALPW</name>
<dbReference type="Gene3D" id="1.20.272.10">
    <property type="match status" value="1"/>
</dbReference>
<comment type="similarity">
    <text evidence="7">Belongs to the DNA polymerase HolA subunit family.</text>
</comment>
<evidence type="ECO:0000256" key="5">
    <source>
        <dbReference type="ARBA" id="ARBA00022705"/>
    </source>
</evidence>
<dbReference type="AlphaFoldDB" id="E4T2E1"/>
<dbReference type="PANTHER" id="PTHR34388">
    <property type="entry name" value="DNA POLYMERASE III SUBUNIT DELTA"/>
    <property type="match status" value="1"/>
</dbReference>
<dbReference type="Proteomes" id="UP000008718">
    <property type="component" value="Chromosome"/>
</dbReference>
<dbReference type="Gene3D" id="1.10.8.60">
    <property type="match status" value="1"/>
</dbReference>
<dbReference type="InterPro" id="IPR005790">
    <property type="entry name" value="DNA_polIII_delta"/>
</dbReference>
<reference key="1">
    <citation type="submission" date="2010-11" db="EMBL/GenBank/DDBJ databases">
        <title>The complete genome of Paludibacter propionicigenes DSM 17365.</title>
        <authorList>
            <consortium name="US DOE Joint Genome Institute (JGI-PGF)"/>
            <person name="Lucas S."/>
            <person name="Copeland A."/>
            <person name="Lapidus A."/>
            <person name="Bruce D."/>
            <person name="Goodwin L."/>
            <person name="Pitluck S."/>
            <person name="Kyrpides N."/>
            <person name="Mavromatis K."/>
            <person name="Ivanova N."/>
            <person name="Munk A.C."/>
            <person name="Brettin T."/>
            <person name="Detter J.C."/>
            <person name="Han C."/>
            <person name="Tapia R."/>
            <person name="Land M."/>
            <person name="Hauser L."/>
            <person name="Markowitz V."/>
            <person name="Cheng J.-F."/>
            <person name="Hugenholtz P."/>
            <person name="Woyke T."/>
            <person name="Wu D."/>
            <person name="Gronow S."/>
            <person name="Wellnitz S."/>
            <person name="Brambilla E."/>
            <person name="Klenk H.-P."/>
            <person name="Eisen J.A."/>
        </authorList>
    </citation>
    <scope>NUCLEOTIDE SEQUENCE</scope>
    <source>
        <strain>WB4</strain>
    </source>
</reference>
<dbReference type="HOGENOM" id="CLU_044694_3_0_10"/>
<evidence type="ECO:0000259" key="9">
    <source>
        <dbReference type="Pfam" id="PF06144"/>
    </source>
</evidence>
<dbReference type="InterPro" id="IPR027417">
    <property type="entry name" value="P-loop_NTPase"/>
</dbReference>
<protein>
    <recommendedName>
        <fullName evidence="2">DNA polymerase III subunit delta</fullName>
        <ecNumber evidence="1">2.7.7.7</ecNumber>
    </recommendedName>
</protein>
<keyword evidence="4" id="KW-0548">Nucleotidyltransferase</keyword>
<proteinExistence type="inferred from homology"/>
<comment type="catalytic activity">
    <reaction evidence="8">
        <text>DNA(n) + a 2'-deoxyribonucleoside 5'-triphosphate = DNA(n+1) + diphosphate</text>
        <dbReference type="Rhea" id="RHEA:22508"/>
        <dbReference type="Rhea" id="RHEA-COMP:17339"/>
        <dbReference type="Rhea" id="RHEA-COMP:17340"/>
        <dbReference type="ChEBI" id="CHEBI:33019"/>
        <dbReference type="ChEBI" id="CHEBI:61560"/>
        <dbReference type="ChEBI" id="CHEBI:173112"/>
        <dbReference type="EC" id="2.7.7.7"/>
    </reaction>
</comment>
<sequence>MAKQETTYDQILTDLRKKEYSPVYFLMGEEPYYIDVISDFIQKNVLDETEREFDMTILYGKDIDITTVINAAKRYPMMGAYQVLIIKEAQLIKDWDNFVHYLSNPLKSTILVLCYKYGMPDKRKKWFQEVLKVATVYESAKLRDYEVGSWITKYCKSKNVAIDEKAVAMIAEFLGTDLSKLVNELDKLLLTKPADMQRLTPELVEKNIGISKDFNVFELQAALINKDVVKVNRIIRYFAENKKANPMVMVLSQLFKFFSDLMIYHYLSDKSQGAVASELRINPYFVKDYQKAAQSFGAWKTMNIISWIRDTDARYKGIDNPSTDEGDLMKELVFKILH</sequence>
<dbReference type="GO" id="GO:0006261">
    <property type="term" value="P:DNA-templated DNA replication"/>
    <property type="evidence" value="ECO:0007669"/>
    <property type="project" value="TreeGrafter"/>
</dbReference>
<evidence type="ECO:0000256" key="6">
    <source>
        <dbReference type="ARBA" id="ARBA00022932"/>
    </source>
</evidence>
<dbReference type="RefSeq" id="WP_013444254.1">
    <property type="nucleotide sequence ID" value="NC_014734.1"/>
</dbReference>
<dbReference type="OrthoDB" id="1172326at2"/>
<dbReference type="NCBIfam" id="TIGR01128">
    <property type="entry name" value="holA"/>
    <property type="match status" value="1"/>
</dbReference>
<keyword evidence="3" id="KW-0808">Transferase</keyword>
<dbReference type="EC" id="2.7.7.7" evidence="1"/>